<keyword evidence="3 6" id="KW-0697">Rotamase</keyword>
<dbReference type="InterPro" id="IPR000504">
    <property type="entry name" value="RRM_dom"/>
</dbReference>
<accession>A0A9W7Y888</accession>
<dbReference type="InterPro" id="IPR012677">
    <property type="entry name" value="Nucleotide-bd_a/b_plait_sf"/>
</dbReference>
<dbReference type="PANTHER" id="PTHR11071:SF561">
    <property type="entry name" value="PEPTIDYL-PROLYL CIS-TRANS ISOMERASE D-RELATED"/>
    <property type="match status" value="1"/>
</dbReference>
<dbReference type="GO" id="GO:0006457">
    <property type="term" value="P:protein folding"/>
    <property type="evidence" value="ECO:0007669"/>
    <property type="project" value="TreeGrafter"/>
</dbReference>
<dbReference type="PROSITE" id="PS50102">
    <property type="entry name" value="RRM"/>
    <property type="match status" value="1"/>
</dbReference>
<comment type="catalytic activity">
    <reaction evidence="1 6">
        <text>[protein]-peptidylproline (omega=180) = [protein]-peptidylproline (omega=0)</text>
        <dbReference type="Rhea" id="RHEA:16237"/>
        <dbReference type="Rhea" id="RHEA-COMP:10747"/>
        <dbReference type="Rhea" id="RHEA-COMP:10748"/>
        <dbReference type="ChEBI" id="CHEBI:83833"/>
        <dbReference type="ChEBI" id="CHEBI:83834"/>
        <dbReference type="EC" id="5.2.1.8"/>
    </reaction>
</comment>
<gene>
    <name evidence="9" type="ORF">LPJ61_002508</name>
</gene>
<dbReference type="InterPro" id="IPR002130">
    <property type="entry name" value="Cyclophilin-type_PPIase_dom"/>
</dbReference>
<dbReference type="Proteomes" id="UP001143981">
    <property type="component" value="Unassembled WGS sequence"/>
</dbReference>
<evidence type="ECO:0000313" key="10">
    <source>
        <dbReference type="Proteomes" id="UP001143981"/>
    </source>
</evidence>
<keyword evidence="4 6" id="KW-0413">Isomerase</keyword>
<dbReference type="GO" id="GO:0005737">
    <property type="term" value="C:cytoplasm"/>
    <property type="evidence" value="ECO:0007669"/>
    <property type="project" value="TreeGrafter"/>
</dbReference>
<dbReference type="Gene3D" id="2.40.100.10">
    <property type="entry name" value="Cyclophilin-like"/>
    <property type="match status" value="1"/>
</dbReference>
<dbReference type="GO" id="GO:0003723">
    <property type="term" value="F:RNA binding"/>
    <property type="evidence" value="ECO:0007669"/>
    <property type="project" value="UniProtKB-UniRule"/>
</dbReference>
<dbReference type="SMART" id="SM00360">
    <property type="entry name" value="RRM"/>
    <property type="match status" value="1"/>
</dbReference>
<dbReference type="CDD" id="cd12347">
    <property type="entry name" value="RRM_PPIE"/>
    <property type="match status" value="1"/>
</dbReference>
<evidence type="ECO:0000313" key="9">
    <source>
        <dbReference type="EMBL" id="KAJ1731489.1"/>
    </source>
</evidence>
<evidence type="ECO:0000256" key="4">
    <source>
        <dbReference type="ARBA" id="ARBA00023235"/>
    </source>
</evidence>
<dbReference type="PRINTS" id="PR00153">
    <property type="entry name" value="CSAPPISMRASE"/>
</dbReference>
<evidence type="ECO:0000259" key="8">
    <source>
        <dbReference type="PROSITE" id="PS50102"/>
    </source>
</evidence>
<dbReference type="InterPro" id="IPR035979">
    <property type="entry name" value="RBD_domain_sf"/>
</dbReference>
<evidence type="ECO:0000256" key="5">
    <source>
        <dbReference type="PROSITE-ProRule" id="PRU00176"/>
    </source>
</evidence>
<evidence type="ECO:0000256" key="6">
    <source>
        <dbReference type="RuleBase" id="RU363019"/>
    </source>
</evidence>
<sequence length="291" mass="31555">MDVSNKRTVFVSGLDSEVDEKNLHSIFITFGEIVQVILPPDPSSSNRHRGFGFIEFEEEGDAREAIQNMNDAELFGKTITVRYSRPGNNPAGKDGSGGVIFNQESWLERNLSTGKADATGAIPDSSSNPRVFLEFAIDGQPNGRVEIELRKDIVPRTVANFSALCTGEKGFGIKGCKVHRIVPGFMLQSGDFTNGNGTGGKSIYGDTFDDENFSLKHDVPGVLSMANAGPNTNGSQFFVTFDKAPWLDGKHVVFGKIVRGMDIIRIVEALGDKDAPLRPKKPVVICDCGLV</sequence>
<feature type="domain" description="RRM" evidence="8">
    <location>
        <begin position="7"/>
        <end position="86"/>
    </location>
</feature>
<dbReference type="PROSITE" id="PS50072">
    <property type="entry name" value="CSA_PPIASE_2"/>
    <property type="match status" value="1"/>
</dbReference>
<dbReference type="EMBL" id="JANBOI010000323">
    <property type="protein sequence ID" value="KAJ1731489.1"/>
    <property type="molecule type" value="Genomic_DNA"/>
</dbReference>
<dbReference type="InterPro" id="IPR034168">
    <property type="entry name" value="PPIE_RRM"/>
</dbReference>
<keyword evidence="10" id="KW-1185">Reference proteome</keyword>
<organism evidence="9 10">
    <name type="scientific">Coemansia biformis</name>
    <dbReference type="NCBI Taxonomy" id="1286918"/>
    <lineage>
        <taxon>Eukaryota</taxon>
        <taxon>Fungi</taxon>
        <taxon>Fungi incertae sedis</taxon>
        <taxon>Zoopagomycota</taxon>
        <taxon>Kickxellomycotina</taxon>
        <taxon>Kickxellomycetes</taxon>
        <taxon>Kickxellales</taxon>
        <taxon>Kickxellaceae</taxon>
        <taxon>Coemansia</taxon>
    </lineage>
</organism>
<evidence type="ECO:0000256" key="1">
    <source>
        <dbReference type="ARBA" id="ARBA00000971"/>
    </source>
</evidence>
<dbReference type="Pfam" id="PF00076">
    <property type="entry name" value="RRM_1"/>
    <property type="match status" value="1"/>
</dbReference>
<dbReference type="GO" id="GO:0016018">
    <property type="term" value="F:cyclosporin A binding"/>
    <property type="evidence" value="ECO:0007669"/>
    <property type="project" value="TreeGrafter"/>
</dbReference>
<dbReference type="GO" id="GO:0003755">
    <property type="term" value="F:peptidyl-prolyl cis-trans isomerase activity"/>
    <property type="evidence" value="ECO:0007669"/>
    <property type="project" value="UniProtKB-UniRule"/>
</dbReference>
<dbReference type="EC" id="5.2.1.8" evidence="6"/>
<comment type="caution">
    <text evidence="9">The sequence shown here is derived from an EMBL/GenBank/DDBJ whole genome shotgun (WGS) entry which is preliminary data.</text>
</comment>
<comment type="similarity">
    <text evidence="6">Belongs to the cyclophilin-type PPIase family.</text>
</comment>
<dbReference type="Pfam" id="PF00160">
    <property type="entry name" value="Pro_isomerase"/>
    <property type="match status" value="1"/>
</dbReference>
<comment type="function">
    <text evidence="6">PPIases accelerate the folding of proteins. It catalyzes the cis-trans isomerization of proline imidic peptide bonds in oligopeptides.</text>
</comment>
<feature type="domain" description="PPIase cyclophilin-type" evidence="7">
    <location>
        <begin position="132"/>
        <end position="290"/>
    </location>
</feature>
<name>A0A9W7Y888_9FUNG</name>
<dbReference type="FunFam" id="2.40.100.10:FF:000013">
    <property type="entry name" value="Peptidyl-prolyl cis-trans isomerase"/>
    <property type="match status" value="1"/>
</dbReference>
<evidence type="ECO:0000256" key="3">
    <source>
        <dbReference type="ARBA" id="ARBA00023110"/>
    </source>
</evidence>
<proteinExistence type="inferred from homology"/>
<dbReference type="SUPFAM" id="SSF54928">
    <property type="entry name" value="RNA-binding domain, RBD"/>
    <property type="match status" value="1"/>
</dbReference>
<keyword evidence="2 5" id="KW-0694">RNA-binding</keyword>
<dbReference type="Gene3D" id="3.30.70.330">
    <property type="match status" value="1"/>
</dbReference>
<dbReference type="PANTHER" id="PTHR11071">
    <property type="entry name" value="PEPTIDYL-PROLYL CIS-TRANS ISOMERASE"/>
    <property type="match status" value="1"/>
</dbReference>
<evidence type="ECO:0000256" key="2">
    <source>
        <dbReference type="ARBA" id="ARBA00022884"/>
    </source>
</evidence>
<dbReference type="InterPro" id="IPR029000">
    <property type="entry name" value="Cyclophilin-like_dom_sf"/>
</dbReference>
<protein>
    <recommendedName>
        <fullName evidence="6">Peptidyl-prolyl cis-trans isomerase</fullName>
        <shortName evidence="6">PPIase</shortName>
        <ecNumber evidence="6">5.2.1.8</ecNumber>
    </recommendedName>
</protein>
<dbReference type="OrthoDB" id="407442at2759"/>
<dbReference type="SUPFAM" id="SSF50891">
    <property type="entry name" value="Cyclophilin-like"/>
    <property type="match status" value="1"/>
</dbReference>
<evidence type="ECO:0000259" key="7">
    <source>
        <dbReference type="PROSITE" id="PS50072"/>
    </source>
</evidence>
<reference evidence="9" key="1">
    <citation type="submission" date="2022-07" db="EMBL/GenBank/DDBJ databases">
        <title>Phylogenomic reconstructions and comparative analyses of Kickxellomycotina fungi.</title>
        <authorList>
            <person name="Reynolds N.K."/>
            <person name="Stajich J.E."/>
            <person name="Barry K."/>
            <person name="Grigoriev I.V."/>
            <person name="Crous P."/>
            <person name="Smith M.E."/>
        </authorList>
    </citation>
    <scope>NUCLEOTIDE SEQUENCE</scope>
    <source>
        <strain evidence="9">BCRC 34381</strain>
    </source>
</reference>
<dbReference type="AlphaFoldDB" id="A0A9W7Y888"/>